<evidence type="ECO:0000313" key="2">
    <source>
        <dbReference type="Proteomes" id="UP001141619"/>
    </source>
</evidence>
<dbReference type="Proteomes" id="UP001141619">
    <property type="component" value="Unassembled WGS sequence"/>
</dbReference>
<proteinExistence type="predicted"/>
<reference evidence="1" key="2">
    <citation type="journal article" date="2023" name="Syst. Appl. Microbiol.">
        <title>Govania unica gen. nov., sp. nov., a rare biosphere bacterium that represents a novel family in the class Alphaproteobacteria.</title>
        <authorList>
            <person name="Vandamme P."/>
            <person name="Peeters C."/>
            <person name="Hettiarachchi A."/>
            <person name="Cnockaert M."/>
            <person name="Carlier A."/>
        </authorList>
    </citation>
    <scope>NUCLEOTIDE SEQUENCE</scope>
    <source>
        <strain evidence="1">LMG 31809</strain>
    </source>
</reference>
<evidence type="ECO:0000313" key="1">
    <source>
        <dbReference type="EMBL" id="MDA5192675.1"/>
    </source>
</evidence>
<gene>
    <name evidence="1" type="ORF">NYP16_01725</name>
</gene>
<dbReference type="RefSeq" id="WP_274942379.1">
    <property type="nucleotide sequence ID" value="NZ_JANWOI010000001.1"/>
</dbReference>
<comment type="caution">
    <text evidence="1">The sequence shown here is derived from an EMBL/GenBank/DDBJ whole genome shotgun (WGS) entry which is preliminary data.</text>
</comment>
<dbReference type="AlphaFoldDB" id="A0A9X3Z604"/>
<dbReference type="SUPFAM" id="SSF53187">
    <property type="entry name" value="Zn-dependent exopeptidases"/>
    <property type="match status" value="1"/>
</dbReference>
<sequence length="361" mass="37747">MSEIFPFAMDYAAARAEFLSAAATAGARLVSAPHGLKGPAGETLASDVAWLGPETASAVLVLLSGTHGIEGVCGSGCQTAWLRSEDAGRLPDDVAVMLVHAVNPHGFAYMRRVNEDNIDINRNWIDFARPLPLNAAYTELRTAICPADWYGPGRDAAEARLRDYAAAHGERALQAVITGGQWSDPSGVFYGGRTPSWSRQTLAMLLTTHLARARRIALLDIHTGLGAYGACEMIVPAAVDSAGFGRARSFYGLGLTSPASGTSHSAPVVGDMLSGVTALLSHAEVTAAALEFGVQPTQQMITAVRADAWLHAHGAGNIAAAASIAAKMRDAFIGETLQWEGMVAGQTLHACRQAVAGLCGQ</sequence>
<organism evidence="1 2">
    <name type="scientific">Govanella unica</name>
    <dbReference type="NCBI Taxonomy" id="2975056"/>
    <lineage>
        <taxon>Bacteria</taxon>
        <taxon>Pseudomonadati</taxon>
        <taxon>Pseudomonadota</taxon>
        <taxon>Alphaproteobacteria</taxon>
        <taxon>Emcibacterales</taxon>
        <taxon>Govanellaceae</taxon>
        <taxon>Govanella</taxon>
    </lineage>
</organism>
<accession>A0A9X3Z604</accession>
<keyword evidence="2" id="KW-1185">Reference proteome</keyword>
<name>A0A9X3Z604_9PROT</name>
<dbReference type="EMBL" id="JANWOI010000001">
    <property type="protein sequence ID" value="MDA5192675.1"/>
    <property type="molecule type" value="Genomic_DNA"/>
</dbReference>
<dbReference type="InterPro" id="IPR021259">
    <property type="entry name" value="DUF2817"/>
</dbReference>
<dbReference type="Pfam" id="PF10994">
    <property type="entry name" value="DUF2817"/>
    <property type="match status" value="1"/>
</dbReference>
<dbReference type="Gene3D" id="3.40.630.10">
    <property type="entry name" value="Zn peptidases"/>
    <property type="match status" value="1"/>
</dbReference>
<reference evidence="1" key="1">
    <citation type="submission" date="2022-08" db="EMBL/GenBank/DDBJ databases">
        <authorList>
            <person name="Vandamme P."/>
            <person name="Hettiarachchi A."/>
            <person name="Peeters C."/>
            <person name="Cnockaert M."/>
            <person name="Carlier A."/>
        </authorList>
    </citation>
    <scope>NUCLEOTIDE SEQUENCE</scope>
    <source>
        <strain evidence="1">LMG 31809</strain>
    </source>
</reference>
<dbReference type="CDD" id="cd06233">
    <property type="entry name" value="M14-like"/>
    <property type="match status" value="1"/>
</dbReference>
<protein>
    <submittedName>
        <fullName evidence="1">M14 family metallopeptidase</fullName>
    </submittedName>
</protein>